<gene>
    <name evidence="2" type="ORF">B0T24DRAFT_676281</name>
</gene>
<comment type="caution">
    <text evidence="2">The sequence shown here is derived from an EMBL/GenBank/DDBJ whole genome shotgun (WGS) entry which is preliminary data.</text>
</comment>
<sequence length="397" mass="45163">MPAKKLKIGPAPAKNTQPSEGSIANNKSRTDADNSEAVVAERVPLQDAKALLTRFALQYEPLADAVVVFRREQYALQRVYLPPGIGEAPDFDRHIEDALRSAGFIRDMLLGKDGRLETILNASYALLDIFEMLDGIKNITLRHIFLDVLQESTRLESPEPLDAIFQSVFYLLGDAERQLLFSRTRRDGGTVEEQIYRFSAEPVPDPKTDDVESFDDMLPRIQNALYKQNCNKENDAANVNASYEVSWTIMKDIKSMGKVAHLNASFGTKRNTLDTFYEIMFLIYSTHRRMGCWKFHDEIHRHFRGETGQLLAEHHHRIIREMSDDDWTRMCSESHNGHYARLLMSATECILSRGLFPGIEEIPTRLRNEKPLEPSHQLLAVEDDPVSDGVDDDLGDV</sequence>
<dbReference type="EMBL" id="JAULSN010000002">
    <property type="protein sequence ID" value="KAK3380605.1"/>
    <property type="molecule type" value="Genomic_DNA"/>
</dbReference>
<dbReference type="Proteomes" id="UP001287356">
    <property type="component" value="Unassembled WGS sequence"/>
</dbReference>
<reference evidence="2" key="1">
    <citation type="journal article" date="2023" name="Mol. Phylogenet. Evol.">
        <title>Genome-scale phylogeny and comparative genomics of the fungal order Sordariales.</title>
        <authorList>
            <person name="Hensen N."/>
            <person name="Bonometti L."/>
            <person name="Westerberg I."/>
            <person name="Brannstrom I.O."/>
            <person name="Guillou S."/>
            <person name="Cros-Aarteil S."/>
            <person name="Calhoun S."/>
            <person name="Haridas S."/>
            <person name="Kuo A."/>
            <person name="Mondo S."/>
            <person name="Pangilinan J."/>
            <person name="Riley R."/>
            <person name="LaButti K."/>
            <person name="Andreopoulos B."/>
            <person name="Lipzen A."/>
            <person name="Chen C."/>
            <person name="Yan M."/>
            <person name="Daum C."/>
            <person name="Ng V."/>
            <person name="Clum A."/>
            <person name="Steindorff A."/>
            <person name="Ohm R.A."/>
            <person name="Martin F."/>
            <person name="Silar P."/>
            <person name="Natvig D.O."/>
            <person name="Lalanne C."/>
            <person name="Gautier V."/>
            <person name="Ament-Velasquez S.L."/>
            <person name="Kruys A."/>
            <person name="Hutchinson M.I."/>
            <person name="Powell A.J."/>
            <person name="Barry K."/>
            <person name="Miller A.N."/>
            <person name="Grigoriev I.V."/>
            <person name="Debuchy R."/>
            <person name="Gladieux P."/>
            <person name="Hiltunen Thoren M."/>
            <person name="Johannesson H."/>
        </authorList>
    </citation>
    <scope>NUCLEOTIDE SEQUENCE</scope>
    <source>
        <strain evidence="2">CBS 958.72</strain>
    </source>
</reference>
<evidence type="ECO:0000256" key="1">
    <source>
        <dbReference type="SAM" id="MobiDB-lite"/>
    </source>
</evidence>
<protein>
    <submittedName>
        <fullName evidence="2">Uncharacterized protein</fullName>
    </submittedName>
</protein>
<feature type="region of interest" description="Disordered" evidence="1">
    <location>
        <begin position="1"/>
        <end position="34"/>
    </location>
</feature>
<name>A0AAE0TV40_9PEZI</name>
<accession>A0AAE0TV40</accession>
<feature type="compositionally biased region" description="Polar residues" evidence="1">
    <location>
        <begin position="14"/>
        <end position="27"/>
    </location>
</feature>
<evidence type="ECO:0000313" key="3">
    <source>
        <dbReference type="Proteomes" id="UP001287356"/>
    </source>
</evidence>
<dbReference type="AlphaFoldDB" id="A0AAE0TV40"/>
<keyword evidence="3" id="KW-1185">Reference proteome</keyword>
<evidence type="ECO:0000313" key="2">
    <source>
        <dbReference type="EMBL" id="KAK3380605.1"/>
    </source>
</evidence>
<reference evidence="2" key="2">
    <citation type="submission" date="2023-06" db="EMBL/GenBank/DDBJ databases">
        <authorList>
            <consortium name="Lawrence Berkeley National Laboratory"/>
            <person name="Haridas S."/>
            <person name="Hensen N."/>
            <person name="Bonometti L."/>
            <person name="Westerberg I."/>
            <person name="Brannstrom I.O."/>
            <person name="Guillou S."/>
            <person name="Cros-Aarteil S."/>
            <person name="Calhoun S."/>
            <person name="Kuo A."/>
            <person name="Mondo S."/>
            <person name="Pangilinan J."/>
            <person name="Riley R."/>
            <person name="Labutti K."/>
            <person name="Andreopoulos B."/>
            <person name="Lipzen A."/>
            <person name="Chen C."/>
            <person name="Yanf M."/>
            <person name="Daum C."/>
            <person name="Ng V."/>
            <person name="Clum A."/>
            <person name="Steindorff A."/>
            <person name="Ohm R."/>
            <person name="Martin F."/>
            <person name="Silar P."/>
            <person name="Natvig D."/>
            <person name="Lalanne C."/>
            <person name="Gautier V."/>
            <person name="Ament-Velasquez S.L."/>
            <person name="Kruys A."/>
            <person name="Hutchinson M.I."/>
            <person name="Powell A.J."/>
            <person name="Barry K."/>
            <person name="Miller A.N."/>
            <person name="Grigoriev I.V."/>
            <person name="Debuchy R."/>
            <person name="Gladieux P."/>
            <person name="Thoren M.H."/>
            <person name="Johannesson H."/>
        </authorList>
    </citation>
    <scope>NUCLEOTIDE SEQUENCE</scope>
    <source>
        <strain evidence="2">CBS 958.72</strain>
    </source>
</reference>
<proteinExistence type="predicted"/>
<organism evidence="2 3">
    <name type="scientific">Lasiosphaeria ovina</name>
    <dbReference type="NCBI Taxonomy" id="92902"/>
    <lineage>
        <taxon>Eukaryota</taxon>
        <taxon>Fungi</taxon>
        <taxon>Dikarya</taxon>
        <taxon>Ascomycota</taxon>
        <taxon>Pezizomycotina</taxon>
        <taxon>Sordariomycetes</taxon>
        <taxon>Sordariomycetidae</taxon>
        <taxon>Sordariales</taxon>
        <taxon>Lasiosphaeriaceae</taxon>
        <taxon>Lasiosphaeria</taxon>
    </lineage>
</organism>